<organism evidence="4 5">
    <name type="scientific">Cladosporium halotolerans</name>
    <dbReference type="NCBI Taxonomy" id="1052096"/>
    <lineage>
        <taxon>Eukaryota</taxon>
        <taxon>Fungi</taxon>
        <taxon>Dikarya</taxon>
        <taxon>Ascomycota</taxon>
        <taxon>Pezizomycotina</taxon>
        <taxon>Dothideomycetes</taxon>
        <taxon>Dothideomycetidae</taxon>
        <taxon>Cladosporiales</taxon>
        <taxon>Cladosporiaceae</taxon>
        <taxon>Cladosporium</taxon>
    </lineage>
</organism>
<dbReference type="GO" id="GO:0031625">
    <property type="term" value="F:ubiquitin protein ligase binding"/>
    <property type="evidence" value="ECO:0007669"/>
    <property type="project" value="InterPro"/>
</dbReference>
<name>A0AB34KUX2_9PEZI</name>
<dbReference type="InterPro" id="IPR059120">
    <property type="entry name" value="Cullin-like_AB"/>
</dbReference>
<evidence type="ECO:0000256" key="2">
    <source>
        <dbReference type="SAM" id="MobiDB-lite"/>
    </source>
</evidence>
<dbReference type="GeneID" id="96005749"/>
<dbReference type="InterPro" id="IPR044554">
    <property type="entry name" value="ANAPC2"/>
</dbReference>
<evidence type="ECO:0000256" key="1">
    <source>
        <dbReference type="PROSITE-ProRule" id="PRU00330"/>
    </source>
</evidence>
<keyword evidence="5" id="KW-1185">Reference proteome</keyword>
<comment type="caution">
    <text evidence="4">The sequence shown here is derived from an EMBL/GenBank/DDBJ whole genome shotgun (WGS) entry which is preliminary data.</text>
</comment>
<gene>
    <name evidence="4" type="ORF">WHR41_04305</name>
</gene>
<dbReference type="InterPro" id="IPR016158">
    <property type="entry name" value="Cullin_homology"/>
</dbReference>
<dbReference type="PANTHER" id="PTHR45957">
    <property type="entry name" value="ANAPHASE-PROMOTING COMPLEX SUBUNIT 2"/>
    <property type="match status" value="1"/>
</dbReference>
<dbReference type="InterPro" id="IPR057975">
    <property type="entry name" value="TPR_ANAPC2"/>
</dbReference>
<dbReference type="Proteomes" id="UP000803884">
    <property type="component" value="Unassembled WGS sequence"/>
</dbReference>
<dbReference type="EMBL" id="JAAQHG020000011">
    <property type="protein sequence ID" value="KAL1587133.1"/>
    <property type="molecule type" value="Genomic_DNA"/>
</dbReference>
<comment type="similarity">
    <text evidence="1">Belongs to the cullin family.</text>
</comment>
<accession>A0AB34KUX2</accession>
<feature type="domain" description="Cullin family profile" evidence="3">
    <location>
        <begin position="181"/>
        <end position="454"/>
    </location>
</feature>
<dbReference type="GO" id="GO:0070979">
    <property type="term" value="P:protein K11-linked ubiquitination"/>
    <property type="evidence" value="ECO:0007669"/>
    <property type="project" value="TreeGrafter"/>
</dbReference>
<evidence type="ECO:0000313" key="4">
    <source>
        <dbReference type="EMBL" id="KAL1587133.1"/>
    </source>
</evidence>
<feature type="region of interest" description="Disordered" evidence="2">
    <location>
        <begin position="316"/>
        <end position="336"/>
    </location>
</feature>
<dbReference type="PANTHER" id="PTHR45957:SF1">
    <property type="entry name" value="ANAPHASE-PROMOTING COMPLEX SUBUNIT 2"/>
    <property type="match status" value="1"/>
</dbReference>
<dbReference type="PROSITE" id="PS50069">
    <property type="entry name" value="CULLIN_2"/>
    <property type="match status" value="1"/>
</dbReference>
<dbReference type="Pfam" id="PF25773">
    <property type="entry name" value="TPR_ANAPC2"/>
    <property type="match status" value="1"/>
</dbReference>
<sequence length="571" mass="63955">MATSAALSLVRKRTEALFDYVKVWPESKGALLDIKEHIVTATTLEKVSLCTAFIRQVQQRILHAGATTVELLSVYVNVIHAFKLLDARGVLLDKVASPLRGYLRARDDTVSVIAASFLADIDPEGNLVAESDGKVCADIAKAAQTSSLEDTRDDRGLNWDDMNWVPDPIDAGSNHKYNKSEDILSYILGLFDQDDFIKEMTNVLAQHLLQATDPEFAKETRLVELFKSRFDPSKLQAAEVMLKDMRDSVMLEKRILPRRTRATSTPTPRDIQAAIPGEGITLPMLYRQFEGRMKHAQFLAMVKLVANRRNDLYYPKRGRLPSPIDASPSQQGTDSGEPMSFRILSSFFWPQLRSNKFAVPDKFAGTLNHTGEMFSRYSGQRRLEWQDALGRMSVTLELEDRTITEPDIPAWRASVINAFASDELDTGLSFTAEQLQKKLSMDSELVSDALSYWSHKRVLYQPIAAEYAVLERLDMDVAPTSNTAAEEEAFSAVRSEDAVLRENAPMFEIFIANMLRNGGAKEVGGMMGIANMLKMVLPTFTYGEEEVLFLLGEMEGRGEVVREGDMWKVAT</sequence>
<dbReference type="GO" id="GO:0007091">
    <property type="term" value="P:metaphase/anaphase transition of mitotic cell cycle"/>
    <property type="evidence" value="ECO:0007669"/>
    <property type="project" value="TreeGrafter"/>
</dbReference>
<dbReference type="Gene3D" id="3.30.230.130">
    <property type="entry name" value="Cullin, Chain C, Domain 2"/>
    <property type="match status" value="1"/>
</dbReference>
<dbReference type="GO" id="GO:0006511">
    <property type="term" value="P:ubiquitin-dependent protein catabolic process"/>
    <property type="evidence" value="ECO:0007669"/>
    <property type="project" value="InterPro"/>
</dbReference>
<evidence type="ECO:0000313" key="5">
    <source>
        <dbReference type="Proteomes" id="UP000803884"/>
    </source>
</evidence>
<dbReference type="InterPro" id="IPR036317">
    <property type="entry name" value="Cullin_homology_sf"/>
</dbReference>
<dbReference type="AlphaFoldDB" id="A0AB34KUX2"/>
<dbReference type="RefSeq" id="XP_069230238.1">
    <property type="nucleotide sequence ID" value="XM_069372911.1"/>
</dbReference>
<evidence type="ECO:0000259" key="3">
    <source>
        <dbReference type="PROSITE" id="PS50069"/>
    </source>
</evidence>
<dbReference type="Pfam" id="PF26557">
    <property type="entry name" value="Cullin_AB"/>
    <property type="match status" value="1"/>
</dbReference>
<reference evidence="4 5" key="1">
    <citation type="journal article" date="2020" name="Microbiol. Resour. Announc.">
        <title>Draft Genome Sequence of a Cladosporium Species Isolated from the Mesophotic Ascidian Didemnum maculosum.</title>
        <authorList>
            <person name="Gioti A."/>
            <person name="Siaperas R."/>
            <person name="Nikolaivits E."/>
            <person name="Le Goff G."/>
            <person name="Ouazzani J."/>
            <person name="Kotoulas G."/>
            <person name="Topakas E."/>
        </authorList>
    </citation>
    <scope>NUCLEOTIDE SEQUENCE [LARGE SCALE GENOMIC DNA]</scope>
    <source>
        <strain evidence="4 5">TM138-S3</strain>
    </source>
</reference>
<dbReference type="SUPFAM" id="SSF75632">
    <property type="entry name" value="Cullin homology domain"/>
    <property type="match status" value="1"/>
</dbReference>
<protein>
    <recommendedName>
        <fullName evidence="3">Cullin family profile domain-containing protein</fullName>
    </recommendedName>
</protein>
<dbReference type="GO" id="GO:0005680">
    <property type="term" value="C:anaphase-promoting complex"/>
    <property type="evidence" value="ECO:0007669"/>
    <property type="project" value="TreeGrafter"/>
</dbReference>
<proteinExistence type="inferred from homology"/>